<feature type="signal peptide" evidence="1">
    <location>
        <begin position="1"/>
        <end position="19"/>
    </location>
</feature>
<evidence type="ECO:0000313" key="2">
    <source>
        <dbReference type="EMBL" id="QKF76084.1"/>
    </source>
</evidence>
<name>A0AAE7E609_9BACT</name>
<dbReference type="EMBL" id="CP053835">
    <property type="protein sequence ID" value="QKF76084.1"/>
    <property type="molecule type" value="Genomic_DNA"/>
</dbReference>
<dbReference type="SUPFAM" id="SSF117074">
    <property type="entry name" value="Hypothetical protein PA1324"/>
    <property type="match status" value="1"/>
</dbReference>
<protein>
    <recommendedName>
        <fullName evidence="4">Lipoprotein</fullName>
    </recommendedName>
</protein>
<sequence>MKNKILSATISLSFVFTLSGCFTPPPPPPPKVYKNPNDKEAIKMVLNSVGNNNLSGNALIKQQGGGIVTCAGNEVALFPKTNYSKEYLQYEFENEYYSYGYFSNGKGYKKSWNYLKNPYPKDSKITVCDSQGNFEFQNLIDGTYYVLTVVTWTVPGKYGGSDQGGNMLQEVELKNGTTKKIVLSE</sequence>
<keyword evidence="3" id="KW-1185">Reference proteome</keyword>
<dbReference type="KEGG" id="adz:ADFLV_0011"/>
<proteinExistence type="predicted"/>
<dbReference type="AlphaFoldDB" id="A0AAE7E609"/>
<reference evidence="2 3" key="1">
    <citation type="submission" date="2020-05" db="EMBL/GenBank/DDBJ databases">
        <title>Complete genome sequencing of Campylobacter and Arcobacter type strains.</title>
        <authorList>
            <person name="Miller W.G."/>
            <person name="Yee E."/>
        </authorList>
    </citation>
    <scope>NUCLEOTIDE SEQUENCE [LARGE SCALE GENOMIC DNA]</scope>
    <source>
        <strain evidence="2 3">LMG 25694</strain>
    </source>
</reference>
<feature type="chain" id="PRO_5042078398" description="Lipoprotein" evidence="1">
    <location>
        <begin position="20"/>
        <end position="185"/>
    </location>
</feature>
<dbReference type="RefSeq" id="WP_129011403.1">
    <property type="nucleotide sequence ID" value="NZ_CP053835.1"/>
</dbReference>
<gene>
    <name evidence="2" type="ORF">ADFLV_0011</name>
</gene>
<accession>A0AAE7E609</accession>
<organism evidence="2 3">
    <name type="scientific">Arcobacter defluvii</name>
    <dbReference type="NCBI Taxonomy" id="873191"/>
    <lineage>
        <taxon>Bacteria</taxon>
        <taxon>Pseudomonadati</taxon>
        <taxon>Campylobacterota</taxon>
        <taxon>Epsilonproteobacteria</taxon>
        <taxon>Campylobacterales</taxon>
        <taxon>Arcobacteraceae</taxon>
        <taxon>Arcobacter</taxon>
    </lineage>
</organism>
<evidence type="ECO:0000256" key="1">
    <source>
        <dbReference type="SAM" id="SignalP"/>
    </source>
</evidence>
<keyword evidence="1" id="KW-0732">Signal</keyword>
<dbReference type="Proteomes" id="UP000503313">
    <property type="component" value="Chromosome"/>
</dbReference>
<dbReference type="PROSITE" id="PS51257">
    <property type="entry name" value="PROKAR_LIPOPROTEIN"/>
    <property type="match status" value="1"/>
</dbReference>
<evidence type="ECO:0000313" key="3">
    <source>
        <dbReference type="Proteomes" id="UP000503313"/>
    </source>
</evidence>
<evidence type="ECO:0008006" key="4">
    <source>
        <dbReference type="Google" id="ProtNLM"/>
    </source>
</evidence>